<dbReference type="SUPFAM" id="SSF54106">
    <property type="entry name" value="LysM domain"/>
    <property type="match status" value="1"/>
</dbReference>
<dbReference type="InterPro" id="IPR018392">
    <property type="entry name" value="LysM"/>
</dbReference>
<dbReference type="Gene3D" id="3.10.350.10">
    <property type="entry name" value="LysM domain"/>
    <property type="match status" value="1"/>
</dbReference>
<name>A0A857MPZ0_9BACT</name>
<dbReference type="InterPro" id="IPR007921">
    <property type="entry name" value="CHAP_dom"/>
</dbReference>
<dbReference type="KEGG" id="mama:GII36_04810"/>
<keyword evidence="3" id="KW-0961">Cell wall biogenesis/degradation</keyword>
<evidence type="ECO:0000256" key="4">
    <source>
        <dbReference type="SAM" id="SignalP"/>
    </source>
</evidence>
<evidence type="ECO:0000259" key="6">
    <source>
        <dbReference type="PROSITE" id="PS51782"/>
    </source>
</evidence>
<evidence type="ECO:0000256" key="1">
    <source>
        <dbReference type="ARBA" id="ARBA00022729"/>
    </source>
</evidence>
<dbReference type="EMBL" id="CP045921">
    <property type="protein sequence ID" value="QHN43141.1"/>
    <property type="molecule type" value="Genomic_DNA"/>
</dbReference>
<proteinExistence type="predicted"/>
<dbReference type="PRINTS" id="PR01852">
    <property type="entry name" value="SIBAPROTEIN"/>
</dbReference>
<dbReference type="AlphaFoldDB" id="A0A857MPZ0"/>
<evidence type="ECO:0000259" key="5">
    <source>
        <dbReference type="PROSITE" id="PS50911"/>
    </source>
</evidence>
<dbReference type="RefSeq" id="WP_260763028.1">
    <property type="nucleotide sequence ID" value="NZ_CP045921.1"/>
</dbReference>
<dbReference type="InterPro" id="IPR038765">
    <property type="entry name" value="Papain-like_cys_pep_sf"/>
</dbReference>
<dbReference type="PROSITE" id="PS51782">
    <property type="entry name" value="LYSM"/>
    <property type="match status" value="1"/>
</dbReference>
<dbReference type="SUPFAM" id="SSF54001">
    <property type="entry name" value="Cysteine proteinases"/>
    <property type="match status" value="1"/>
</dbReference>
<sequence>MTIKSGLAAVVAVFSVVLLASPATHAEEKTAATPVKVTVQAGDTLEKIASEHGVTYVQLYNANAGIANPDMIDVGQELTIPAADAQLPDRYAEFAAQQAATPIAAAATTASYPVYSQTYTPGSQAVYATDSSGNTYFKGYCTWYAKSRRPDLPNQLGNGGQWVANAAARGIATGSTPKVGAIAETSGHVGYVEAVNADGTITISDMNGRAGFGNVGSYTANAGNYQYIY</sequence>
<evidence type="ECO:0000313" key="7">
    <source>
        <dbReference type="EMBL" id="QHN43141.1"/>
    </source>
</evidence>
<dbReference type="GO" id="GO:0008932">
    <property type="term" value="F:lytic endotransglycosylase activity"/>
    <property type="evidence" value="ECO:0007669"/>
    <property type="project" value="TreeGrafter"/>
</dbReference>
<keyword evidence="1 4" id="KW-0732">Signal</keyword>
<dbReference type="GO" id="GO:0016787">
    <property type="term" value="F:hydrolase activity"/>
    <property type="evidence" value="ECO:0007669"/>
    <property type="project" value="UniProtKB-KW"/>
</dbReference>
<dbReference type="SMART" id="SM00257">
    <property type="entry name" value="LysM"/>
    <property type="match status" value="1"/>
</dbReference>
<evidence type="ECO:0000256" key="2">
    <source>
        <dbReference type="ARBA" id="ARBA00022801"/>
    </source>
</evidence>
<dbReference type="InterPro" id="IPR009148">
    <property type="entry name" value="PcsB-like"/>
</dbReference>
<dbReference type="InterPro" id="IPR036779">
    <property type="entry name" value="LysM_dom_sf"/>
</dbReference>
<dbReference type="Proteomes" id="UP001059824">
    <property type="component" value="Chromosome"/>
</dbReference>
<keyword evidence="2" id="KW-0378">Hydrolase</keyword>
<dbReference type="PANTHER" id="PTHR33734:SF22">
    <property type="entry name" value="MEMBRANE-BOUND LYTIC MUREIN TRANSGLYCOSYLASE D"/>
    <property type="match status" value="1"/>
</dbReference>
<evidence type="ECO:0000256" key="3">
    <source>
        <dbReference type="ARBA" id="ARBA00023316"/>
    </source>
</evidence>
<feature type="domain" description="LysM" evidence="6">
    <location>
        <begin position="35"/>
        <end position="80"/>
    </location>
</feature>
<dbReference type="GO" id="GO:0071555">
    <property type="term" value="P:cell wall organization"/>
    <property type="evidence" value="ECO:0007669"/>
    <property type="project" value="UniProtKB-KW"/>
</dbReference>
<evidence type="ECO:0000313" key="8">
    <source>
        <dbReference type="Proteomes" id="UP001059824"/>
    </source>
</evidence>
<organism evidence="7 8">
    <name type="scientific">Candidatus Mycosynbacter amalyticus</name>
    <dbReference type="NCBI Taxonomy" id="2665156"/>
    <lineage>
        <taxon>Bacteria</taxon>
        <taxon>Candidatus Saccharimonadota</taxon>
        <taxon>Candidatus Saccharimonadota incertae sedis</taxon>
        <taxon>Candidatus Mycosynbacter</taxon>
    </lineage>
</organism>
<dbReference type="Pfam" id="PF05257">
    <property type="entry name" value="CHAP"/>
    <property type="match status" value="1"/>
</dbReference>
<feature type="signal peptide" evidence="4">
    <location>
        <begin position="1"/>
        <end position="26"/>
    </location>
</feature>
<dbReference type="Gene3D" id="3.90.1720.10">
    <property type="entry name" value="endopeptidase domain like (from Nostoc punctiforme)"/>
    <property type="match status" value="1"/>
</dbReference>
<dbReference type="CDD" id="cd00118">
    <property type="entry name" value="LysM"/>
    <property type="match status" value="1"/>
</dbReference>
<dbReference type="PROSITE" id="PS50911">
    <property type="entry name" value="CHAP"/>
    <property type="match status" value="1"/>
</dbReference>
<accession>A0A857MPZ0</accession>
<protein>
    <submittedName>
        <fullName evidence="7">LysM peptidoglycan-binding domain-containing protein</fullName>
    </submittedName>
</protein>
<dbReference type="Pfam" id="PF01476">
    <property type="entry name" value="LysM"/>
    <property type="match status" value="1"/>
</dbReference>
<feature type="chain" id="PRO_5032517011" evidence="4">
    <location>
        <begin position="27"/>
        <end position="229"/>
    </location>
</feature>
<reference evidence="7" key="1">
    <citation type="journal article" date="2021" name="Nat. Microbiol.">
        <title>Cocultivation of an ultrasmall environmental parasitic bacterium with lytic ability against bacteria associated with wastewater foams.</title>
        <authorList>
            <person name="Batinovic S."/>
            <person name="Rose J.J.A."/>
            <person name="Ratcliffe J."/>
            <person name="Seviour R.J."/>
            <person name="Petrovski S."/>
        </authorList>
    </citation>
    <scope>NUCLEOTIDE SEQUENCE</scope>
    <source>
        <strain evidence="7">JR1</strain>
    </source>
</reference>
<gene>
    <name evidence="7" type="ORF">GII36_04810</name>
</gene>
<keyword evidence="8" id="KW-1185">Reference proteome</keyword>
<dbReference type="PANTHER" id="PTHR33734">
    <property type="entry name" value="LYSM DOMAIN-CONTAINING GPI-ANCHORED PROTEIN 2"/>
    <property type="match status" value="1"/>
</dbReference>
<feature type="domain" description="Peptidase C51" evidence="5">
    <location>
        <begin position="116"/>
        <end position="229"/>
    </location>
</feature>